<dbReference type="EMBL" id="VSWC01000197">
    <property type="protein sequence ID" value="KAA1064582.1"/>
    <property type="molecule type" value="Genomic_DNA"/>
</dbReference>
<gene>
    <name evidence="2" type="ORF">PGT21_007530</name>
    <name evidence="1" type="ORF">PGT21_008558</name>
    <name evidence="3" type="ORF">PGTUg99_005875</name>
</gene>
<comment type="caution">
    <text evidence="2">The sequence shown here is derived from an EMBL/GenBank/DDBJ whole genome shotgun (WGS) entry which is preliminary data.</text>
</comment>
<dbReference type="AlphaFoldDB" id="A0A5B0NBV8"/>
<reference evidence="4 5" key="1">
    <citation type="submission" date="2019-05" db="EMBL/GenBank/DDBJ databases">
        <title>Emergence of the Ug99 lineage of the wheat stem rust pathogen through somatic hybridization.</title>
        <authorList>
            <person name="Li F."/>
            <person name="Upadhyaya N.M."/>
            <person name="Sperschneider J."/>
            <person name="Matny O."/>
            <person name="Nguyen-Phuc H."/>
            <person name="Mago R."/>
            <person name="Raley C."/>
            <person name="Miller M.E."/>
            <person name="Silverstein K.A.T."/>
            <person name="Henningsen E."/>
            <person name="Hirsch C.D."/>
            <person name="Visser B."/>
            <person name="Pretorius Z.A."/>
            <person name="Steffenson B.J."/>
            <person name="Schwessinger B."/>
            <person name="Dodds P.N."/>
            <person name="Figueroa M."/>
        </authorList>
    </citation>
    <scope>NUCLEOTIDE SEQUENCE [LARGE SCALE GENOMIC DNA]</scope>
    <source>
        <strain evidence="2">21-0</strain>
        <strain evidence="3 5">Ug99</strain>
    </source>
</reference>
<sequence length="68" mass="7526">MLFRNDFRVADPQSKNTTRRKILIIHSCGRLSRVGAGFPLYEACPRGIFFLPELAKYGILSPSGGPMG</sequence>
<evidence type="ECO:0000313" key="4">
    <source>
        <dbReference type="Proteomes" id="UP000324748"/>
    </source>
</evidence>
<accession>A0A5B0NBV8</accession>
<proteinExistence type="predicted"/>
<name>A0A5B0NBV8_PUCGR</name>
<dbReference type="Proteomes" id="UP000325313">
    <property type="component" value="Unassembled WGS sequence"/>
</dbReference>
<dbReference type="EMBL" id="VDEP01000213">
    <property type="protein sequence ID" value="KAA1122948.1"/>
    <property type="molecule type" value="Genomic_DNA"/>
</dbReference>
<evidence type="ECO:0000313" key="1">
    <source>
        <dbReference type="EMBL" id="KAA1064582.1"/>
    </source>
</evidence>
<evidence type="ECO:0000313" key="2">
    <source>
        <dbReference type="EMBL" id="KAA1085448.1"/>
    </source>
</evidence>
<evidence type="ECO:0000313" key="5">
    <source>
        <dbReference type="Proteomes" id="UP000325313"/>
    </source>
</evidence>
<keyword evidence="4" id="KW-1185">Reference proteome</keyword>
<dbReference type="EMBL" id="VSWC01000106">
    <property type="protein sequence ID" value="KAA1085448.1"/>
    <property type="molecule type" value="Genomic_DNA"/>
</dbReference>
<dbReference type="Proteomes" id="UP000324748">
    <property type="component" value="Unassembled WGS sequence"/>
</dbReference>
<protein>
    <submittedName>
        <fullName evidence="2">Uncharacterized protein</fullName>
    </submittedName>
</protein>
<evidence type="ECO:0000313" key="3">
    <source>
        <dbReference type="EMBL" id="KAA1122948.1"/>
    </source>
</evidence>
<organism evidence="2 4">
    <name type="scientific">Puccinia graminis f. sp. tritici</name>
    <dbReference type="NCBI Taxonomy" id="56615"/>
    <lineage>
        <taxon>Eukaryota</taxon>
        <taxon>Fungi</taxon>
        <taxon>Dikarya</taxon>
        <taxon>Basidiomycota</taxon>
        <taxon>Pucciniomycotina</taxon>
        <taxon>Pucciniomycetes</taxon>
        <taxon>Pucciniales</taxon>
        <taxon>Pucciniaceae</taxon>
        <taxon>Puccinia</taxon>
    </lineage>
</organism>